<evidence type="ECO:0000313" key="2">
    <source>
        <dbReference type="Proteomes" id="UP001187192"/>
    </source>
</evidence>
<dbReference type="EMBL" id="BTGU01010689">
    <property type="protein sequence ID" value="GMN73662.1"/>
    <property type="molecule type" value="Genomic_DNA"/>
</dbReference>
<evidence type="ECO:0000313" key="1">
    <source>
        <dbReference type="EMBL" id="GMN73662.1"/>
    </source>
</evidence>
<comment type="caution">
    <text evidence="1">The sequence shown here is derived from an EMBL/GenBank/DDBJ whole genome shotgun (WGS) entry which is preliminary data.</text>
</comment>
<dbReference type="AlphaFoldDB" id="A0AA88EF21"/>
<gene>
    <name evidence="1" type="ORF">TIFTF001_052217</name>
</gene>
<dbReference type="Proteomes" id="UP001187192">
    <property type="component" value="Unassembled WGS sequence"/>
</dbReference>
<protein>
    <submittedName>
        <fullName evidence="1">Uncharacterized protein</fullName>
    </submittedName>
</protein>
<sequence length="160" mass="17035">MDHLEIESGLAMEEIAIYLDFTSSIIGSVNVSYFFAVFLPLSWGVSGSKEITDGGISSEGIVVGAGNNIGCTSSLKLVQDMRDNSWISVSFLDRQYRARGHSTRYTVTSTGFTVHGILPANLKLQCLAPVAESHASPLGAHVWVAVGLLAVPPSHRASAE</sequence>
<keyword evidence="2" id="KW-1185">Reference proteome</keyword>
<name>A0AA88EF21_FICCA</name>
<proteinExistence type="predicted"/>
<organism evidence="1 2">
    <name type="scientific">Ficus carica</name>
    <name type="common">Common fig</name>
    <dbReference type="NCBI Taxonomy" id="3494"/>
    <lineage>
        <taxon>Eukaryota</taxon>
        <taxon>Viridiplantae</taxon>
        <taxon>Streptophyta</taxon>
        <taxon>Embryophyta</taxon>
        <taxon>Tracheophyta</taxon>
        <taxon>Spermatophyta</taxon>
        <taxon>Magnoliopsida</taxon>
        <taxon>eudicotyledons</taxon>
        <taxon>Gunneridae</taxon>
        <taxon>Pentapetalae</taxon>
        <taxon>rosids</taxon>
        <taxon>fabids</taxon>
        <taxon>Rosales</taxon>
        <taxon>Moraceae</taxon>
        <taxon>Ficeae</taxon>
        <taxon>Ficus</taxon>
    </lineage>
</organism>
<accession>A0AA88EF21</accession>
<reference evidence="1" key="1">
    <citation type="submission" date="2023-07" db="EMBL/GenBank/DDBJ databases">
        <title>draft genome sequence of fig (Ficus carica).</title>
        <authorList>
            <person name="Takahashi T."/>
            <person name="Nishimura K."/>
        </authorList>
    </citation>
    <scope>NUCLEOTIDE SEQUENCE</scope>
</reference>